<evidence type="ECO:0000256" key="1">
    <source>
        <dbReference type="SAM" id="Phobius"/>
    </source>
</evidence>
<feature type="transmembrane region" description="Helical" evidence="1">
    <location>
        <begin position="31"/>
        <end position="50"/>
    </location>
</feature>
<dbReference type="RefSeq" id="WP_157322077.1">
    <property type="nucleotide sequence ID" value="NZ_BMFX01000019.1"/>
</dbReference>
<protein>
    <submittedName>
        <fullName evidence="2">Uncharacterized protein</fullName>
    </submittedName>
</protein>
<organism evidence="2 3">
    <name type="scientific">Nesterenkonia alkaliphila</name>
    <dbReference type="NCBI Taxonomy" id="1463631"/>
    <lineage>
        <taxon>Bacteria</taxon>
        <taxon>Bacillati</taxon>
        <taxon>Actinomycetota</taxon>
        <taxon>Actinomycetes</taxon>
        <taxon>Micrococcales</taxon>
        <taxon>Micrococcaceae</taxon>
        <taxon>Nesterenkonia</taxon>
    </lineage>
</organism>
<feature type="transmembrane region" description="Helical" evidence="1">
    <location>
        <begin position="87"/>
        <end position="107"/>
    </location>
</feature>
<comment type="caution">
    <text evidence="2">The sequence shown here is derived from an EMBL/GenBank/DDBJ whole genome shotgun (WGS) entry which is preliminary data.</text>
</comment>
<accession>A0A7K1UH46</accession>
<name>A0A7K1UH46_9MICC</name>
<keyword evidence="3" id="KW-1185">Reference proteome</keyword>
<dbReference type="Proteomes" id="UP000460157">
    <property type="component" value="Unassembled WGS sequence"/>
</dbReference>
<reference evidence="2 3" key="1">
    <citation type="submission" date="2019-12" db="EMBL/GenBank/DDBJ databases">
        <title>Nesterenkonia muleiensis sp. nov., a novel actinobacterium isolated from sap of Populus euphratica.</title>
        <authorList>
            <person name="Wang R."/>
        </authorList>
    </citation>
    <scope>NUCLEOTIDE SEQUENCE [LARGE SCALE GENOMIC DNA]</scope>
    <source>
        <strain evidence="2 3">F10</strain>
    </source>
</reference>
<proteinExistence type="predicted"/>
<evidence type="ECO:0000313" key="2">
    <source>
        <dbReference type="EMBL" id="MVT25797.1"/>
    </source>
</evidence>
<evidence type="ECO:0000313" key="3">
    <source>
        <dbReference type="Proteomes" id="UP000460157"/>
    </source>
</evidence>
<feature type="transmembrane region" description="Helical" evidence="1">
    <location>
        <begin position="7"/>
        <end position="25"/>
    </location>
</feature>
<keyword evidence="1" id="KW-1133">Transmembrane helix</keyword>
<feature type="transmembrane region" description="Helical" evidence="1">
    <location>
        <begin position="119"/>
        <end position="146"/>
    </location>
</feature>
<dbReference type="AlphaFoldDB" id="A0A7K1UH46"/>
<keyword evidence="1" id="KW-0472">Membrane</keyword>
<dbReference type="OrthoDB" id="4965554at2"/>
<keyword evidence="1" id="KW-0812">Transmembrane</keyword>
<sequence length="171" mass="17608">MIRLLELAARLPGTLLPFAVGLALVGADWWAALGIGAAAVAGYFLSAPLGRLLNRWSSPRNLLLAQAVVYVILLVLLIAAVEQQLLWLVLVLSLGAALAAPAERVCVPNPRLDRTAVALSFILAVVCGLVSAWAVPLVVCGVAAAASVPVLVMLRSSGTDQGEAGLSRPGS</sequence>
<gene>
    <name evidence="2" type="ORF">GNZ21_05380</name>
</gene>
<feature type="transmembrane region" description="Helical" evidence="1">
    <location>
        <begin position="62"/>
        <end position="81"/>
    </location>
</feature>
<dbReference type="EMBL" id="WRPM01000032">
    <property type="protein sequence ID" value="MVT25797.1"/>
    <property type="molecule type" value="Genomic_DNA"/>
</dbReference>